<keyword evidence="3" id="KW-1185">Reference proteome</keyword>
<accession>A0ABU7UZ75</accession>
<evidence type="ECO:0000259" key="1">
    <source>
        <dbReference type="Pfam" id="PF08818"/>
    </source>
</evidence>
<dbReference type="Proteomes" id="UP001356170">
    <property type="component" value="Unassembled WGS sequence"/>
</dbReference>
<comment type="caution">
    <text evidence="2">The sequence shown here is derived from an EMBL/GenBank/DDBJ whole genome shotgun (WGS) entry which is preliminary data.</text>
</comment>
<name>A0ABU7UZ75_9GAMM</name>
<dbReference type="RefSeq" id="WP_331703015.1">
    <property type="nucleotide sequence ID" value="NZ_JAZHBO010000001.1"/>
</dbReference>
<reference evidence="2 3" key="1">
    <citation type="submission" date="2024-01" db="EMBL/GenBank/DDBJ databases">
        <title>Novel species of the genus Luteimonas isolated from rivers.</title>
        <authorList>
            <person name="Lu H."/>
        </authorList>
    </citation>
    <scope>NUCLEOTIDE SEQUENCE [LARGE SCALE GENOMIC DNA]</scope>
    <source>
        <strain evidence="2 3">FXH3W</strain>
    </source>
</reference>
<proteinExistence type="predicted"/>
<dbReference type="SUPFAM" id="SSF159888">
    <property type="entry name" value="YdhG-like"/>
    <property type="match status" value="1"/>
</dbReference>
<dbReference type="EMBL" id="JAZHBO010000001">
    <property type="protein sequence ID" value="MEF2154867.1"/>
    <property type="molecule type" value="Genomic_DNA"/>
</dbReference>
<evidence type="ECO:0000313" key="3">
    <source>
        <dbReference type="Proteomes" id="UP001356170"/>
    </source>
</evidence>
<feature type="domain" description="YdhG-like" evidence="1">
    <location>
        <begin position="25"/>
        <end position="130"/>
    </location>
</feature>
<evidence type="ECO:0000313" key="2">
    <source>
        <dbReference type="EMBL" id="MEF2154867.1"/>
    </source>
</evidence>
<gene>
    <name evidence="2" type="ORF">V3390_01245</name>
</gene>
<sequence>MSEAKTKPTAVDPLQFIAEIPDEARRSDLLQLHELMQRVTGKPAVMWGPSIIGFDHYQYRYASGHSGEWAVTGFANRAKDITVYLMAGAEDSQELFERLGKHRMGKSCLYIRKLADVDLQVLEQLVRHSVSEIKRQWG</sequence>
<dbReference type="InterPro" id="IPR014922">
    <property type="entry name" value="YdhG-like"/>
</dbReference>
<dbReference type="Pfam" id="PF08818">
    <property type="entry name" value="DUF1801"/>
    <property type="match status" value="1"/>
</dbReference>
<organism evidence="2 3">
    <name type="scientific">Aquilutibacter rugosus</name>
    <dbReference type="NCBI Taxonomy" id="3115820"/>
    <lineage>
        <taxon>Bacteria</taxon>
        <taxon>Pseudomonadati</taxon>
        <taxon>Pseudomonadota</taxon>
        <taxon>Gammaproteobacteria</taxon>
        <taxon>Lysobacterales</taxon>
        <taxon>Lysobacteraceae</taxon>
        <taxon>Aquilutibacter</taxon>
    </lineage>
</organism>
<protein>
    <submittedName>
        <fullName evidence="2">DUF1801 domain-containing protein</fullName>
    </submittedName>
</protein>